<evidence type="ECO:0000313" key="2">
    <source>
        <dbReference type="Proteomes" id="UP000001072"/>
    </source>
</evidence>
<dbReference type="Pfam" id="PF01868">
    <property type="entry name" value="RNase_P-MRP_p29"/>
    <property type="match status" value="1"/>
</dbReference>
<dbReference type="STRING" id="747676.F4RMR5"/>
<dbReference type="GeneID" id="18922996"/>
<dbReference type="HOGENOM" id="CLU_078577_1_1_1"/>
<dbReference type="GO" id="GO:0003723">
    <property type="term" value="F:RNA binding"/>
    <property type="evidence" value="ECO:0007669"/>
    <property type="project" value="InterPro"/>
</dbReference>
<sequence length="107" mass="11868">MSELLGIDFVLSGLTPSDASFKERSVSEIKTLPPMVSIQSKLLKSDYHGAILTGVPKRHTVFQIELEIKGTASQIQKLVLEIFGNQFAFRAADRVGKKFKTKAFVEL</sequence>
<gene>
    <name evidence="1" type="ORF">MELLADRAFT_106821</name>
</gene>
<dbReference type="InterPro" id="IPR036980">
    <property type="entry name" value="RNase_P/MRP_Rpp29_sf"/>
</dbReference>
<dbReference type="KEGG" id="mlr:MELLADRAFT_106821"/>
<dbReference type="Proteomes" id="UP000001072">
    <property type="component" value="Unassembled WGS sequence"/>
</dbReference>
<dbReference type="OrthoDB" id="124041at2759"/>
<evidence type="ECO:0000313" key="1">
    <source>
        <dbReference type="EMBL" id="EGG06333.1"/>
    </source>
</evidence>
<proteinExistence type="predicted"/>
<dbReference type="VEuPathDB" id="FungiDB:MELLADRAFT_106821"/>
<name>F4RMR5_MELLP</name>
<dbReference type="SUPFAM" id="SSF101744">
    <property type="entry name" value="Rof/RNase P subunit-like"/>
    <property type="match status" value="1"/>
</dbReference>
<dbReference type="InParanoid" id="F4RMR5"/>
<organism evidence="2">
    <name type="scientific">Melampsora larici-populina (strain 98AG31 / pathotype 3-4-7)</name>
    <name type="common">Poplar leaf rust fungus</name>
    <dbReference type="NCBI Taxonomy" id="747676"/>
    <lineage>
        <taxon>Eukaryota</taxon>
        <taxon>Fungi</taxon>
        <taxon>Dikarya</taxon>
        <taxon>Basidiomycota</taxon>
        <taxon>Pucciniomycotina</taxon>
        <taxon>Pucciniomycetes</taxon>
        <taxon>Pucciniales</taxon>
        <taxon>Melampsoraceae</taxon>
        <taxon>Melampsora</taxon>
    </lineage>
</organism>
<accession>F4RMR5</accession>
<dbReference type="EMBL" id="GL883109">
    <property type="protein sequence ID" value="EGG06333.1"/>
    <property type="molecule type" value="Genomic_DNA"/>
</dbReference>
<reference evidence="2" key="1">
    <citation type="journal article" date="2011" name="Proc. Natl. Acad. Sci. U.S.A.">
        <title>Obligate biotrophy features unraveled by the genomic analysis of rust fungi.</title>
        <authorList>
            <person name="Duplessis S."/>
            <person name="Cuomo C.A."/>
            <person name="Lin Y.-C."/>
            <person name="Aerts A."/>
            <person name="Tisserant E."/>
            <person name="Veneault-Fourrey C."/>
            <person name="Joly D.L."/>
            <person name="Hacquard S."/>
            <person name="Amselem J."/>
            <person name="Cantarel B.L."/>
            <person name="Chiu R."/>
            <person name="Coutinho P.M."/>
            <person name="Feau N."/>
            <person name="Field M."/>
            <person name="Frey P."/>
            <person name="Gelhaye E."/>
            <person name="Goldberg J."/>
            <person name="Grabherr M.G."/>
            <person name="Kodira C.D."/>
            <person name="Kohler A."/>
            <person name="Kuees U."/>
            <person name="Lindquist E.A."/>
            <person name="Lucas S.M."/>
            <person name="Mago R."/>
            <person name="Mauceli E."/>
            <person name="Morin E."/>
            <person name="Murat C."/>
            <person name="Pangilinan J.L."/>
            <person name="Park R."/>
            <person name="Pearson M."/>
            <person name="Quesneville H."/>
            <person name="Rouhier N."/>
            <person name="Sakthikumar S."/>
            <person name="Salamov A.A."/>
            <person name="Schmutz J."/>
            <person name="Selles B."/>
            <person name="Shapiro H."/>
            <person name="Tanguay P."/>
            <person name="Tuskan G.A."/>
            <person name="Henrissat B."/>
            <person name="Van de Peer Y."/>
            <person name="Rouze P."/>
            <person name="Ellis J.G."/>
            <person name="Dodds P.N."/>
            <person name="Schein J.E."/>
            <person name="Zhong S."/>
            <person name="Hamelin R.C."/>
            <person name="Grigoriev I.V."/>
            <person name="Szabo L.J."/>
            <person name="Martin F."/>
        </authorList>
    </citation>
    <scope>NUCLEOTIDE SEQUENCE [LARGE SCALE GENOMIC DNA]</scope>
    <source>
        <strain evidence="2">98AG31 / pathotype 3-4-7</strain>
    </source>
</reference>
<dbReference type="GO" id="GO:0001682">
    <property type="term" value="P:tRNA 5'-leader removal"/>
    <property type="evidence" value="ECO:0007669"/>
    <property type="project" value="InterPro"/>
</dbReference>
<dbReference type="InterPro" id="IPR002730">
    <property type="entry name" value="Rpp29/RNP1"/>
</dbReference>
<dbReference type="InterPro" id="IPR023534">
    <property type="entry name" value="Rof/RNase_P-like"/>
</dbReference>
<dbReference type="GO" id="GO:0030677">
    <property type="term" value="C:ribonuclease P complex"/>
    <property type="evidence" value="ECO:0007669"/>
    <property type="project" value="InterPro"/>
</dbReference>
<keyword evidence="2" id="KW-1185">Reference proteome</keyword>
<dbReference type="AlphaFoldDB" id="F4RMR5"/>
<dbReference type="RefSeq" id="XP_007410571.1">
    <property type="nucleotide sequence ID" value="XM_007410509.1"/>
</dbReference>
<dbReference type="Gene3D" id="2.30.30.210">
    <property type="entry name" value="Ribonuclease P/MRP, subunit p29"/>
    <property type="match status" value="1"/>
</dbReference>
<protein>
    <submittedName>
        <fullName evidence="1">Uncharacterized protein</fullName>
    </submittedName>
</protein>